<reference evidence="1 2" key="1">
    <citation type="submission" date="2019-11" db="EMBL/GenBank/DDBJ databases">
        <title>Whole genome sequence of Oryza granulata.</title>
        <authorList>
            <person name="Li W."/>
        </authorList>
    </citation>
    <scope>NUCLEOTIDE SEQUENCE [LARGE SCALE GENOMIC DNA]</scope>
    <source>
        <strain evidence="2">cv. Menghai</strain>
        <tissue evidence="1">Leaf</tissue>
    </source>
</reference>
<dbReference type="AlphaFoldDB" id="A0A6G1ER73"/>
<proteinExistence type="predicted"/>
<dbReference type="EMBL" id="SPHZ02000003">
    <property type="protein sequence ID" value="KAF0927136.1"/>
    <property type="molecule type" value="Genomic_DNA"/>
</dbReference>
<name>A0A6G1ER73_9ORYZ</name>
<dbReference type="OrthoDB" id="10627713at2759"/>
<gene>
    <name evidence="1" type="ORF">E2562_030583</name>
</gene>
<organism evidence="1 2">
    <name type="scientific">Oryza meyeriana var. granulata</name>
    <dbReference type="NCBI Taxonomy" id="110450"/>
    <lineage>
        <taxon>Eukaryota</taxon>
        <taxon>Viridiplantae</taxon>
        <taxon>Streptophyta</taxon>
        <taxon>Embryophyta</taxon>
        <taxon>Tracheophyta</taxon>
        <taxon>Spermatophyta</taxon>
        <taxon>Magnoliopsida</taxon>
        <taxon>Liliopsida</taxon>
        <taxon>Poales</taxon>
        <taxon>Poaceae</taxon>
        <taxon>BOP clade</taxon>
        <taxon>Oryzoideae</taxon>
        <taxon>Oryzeae</taxon>
        <taxon>Oryzinae</taxon>
        <taxon>Oryza</taxon>
        <taxon>Oryza meyeriana</taxon>
    </lineage>
</organism>
<protein>
    <submittedName>
        <fullName evidence="1">Uncharacterized protein</fullName>
    </submittedName>
</protein>
<keyword evidence="2" id="KW-1185">Reference proteome</keyword>
<evidence type="ECO:0000313" key="2">
    <source>
        <dbReference type="Proteomes" id="UP000479710"/>
    </source>
</evidence>
<sequence length="235" mass="26014">MPALQPTTIQSTIQMLQADLPLILPSPPICTLPPICASCNMRLVIGTVPANVVALPPLDEGDICSLFRRPFDEIPALIEKKNKEQQIAQEELRAALNAPEDPCTIRFIPTRDNPLPLDLNAPADQLQVYVRRSPRIREAYNGKRVDPVERASRRIAASVESISSSSSHSSKTKSWPKKKLKKLEDIVQLPITKMPCPTSAGKLKELADFYGLDGHKIIEEAQKLDNEESCQECDG</sequence>
<accession>A0A6G1ER73</accession>
<dbReference type="Proteomes" id="UP000479710">
    <property type="component" value="Unassembled WGS sequence"/>
</dbReference>
<comment type="caution">
    <text evidence="1">The sequence shown here is derived from an EMBL/GenBank/DDBJ whole genome shotgun (WGS) entry which is preliminary data.</text>
</comment>
<evidence type="ECO:0000313" key="1">
    <source>
        <dbReference type="EMBL" id="KAF0927136.1"/>
    </source>
</evidence>